<dbReference type="InterPro" id="IPR008243">
    <property type="entry name" value="Chorismate_mutase_AroH"/>
</dbReference>
<evidence type="ECO:0000256" key="1">
    <source>
        <dbReference type="PROSITE-ProRule" id="PRU00514"/>
    </source>
</evidence>
<protein>
    <recommendedName>
        <fullName evidence="1">chorismate mutase</fullName>
        <ecNumber evidence="1">5.4.99.5</ecNumber>
    </recommendedName>
</protein>
<evidence type="ECO:0000313" key="3">
    <source>
        <dbReference type="Proteomes" id="UP000464374"/>
    </source>
</evidence>
<dbReference type="EC" id="5.4.99.5" evidence="1"/>
<dbReference type="EMBL" id="CP048020">
    <property type="protein sequence ID" value="QHX43884.1"/>
    <property type="molecule type" value="Genomic_DNA"/>
</dbReference>
<dbReference type="PANTHER" id="PTHR21164">
    <property type="entry name" value="CHORISMATE MUTASE"/>
    <property type="match status" value="1"/>
</dbReference>
<proteinExistence type="predicted"/>
<dbReference type="GO" id="GO:0008652">
    <property type="term" value="P:amino acid biosynthetic process"/>
    <property type="evidence" value="ECO:0007669"/>
    <property type="project" value="UniProtKB-UniRule"/>
</dbReference>
<keyword evidence="1" id="KW-0413">Isomerase</keyword>
<dbReference type="KEGG" id="trz:GWP43_10980"/>
<dbReference type="Pfam" id="PF07736">
    <property type="entry name" value="CM_1"/>
    <property type="match status" value="1"/>
</dbReference>
<dbReference type="RefSeq" id="WP_162664189.1">
    <property type="nucleotide sequence ID" value="NZ_CP048020.1"/>
</dbReference>
<keyword evidence="1" id="KW-0057">Aromatic amino acid biosynthesis</keyword>
<dbReference type="SUPFAM" id="SSF55298">
    <property type="entry name" value="YjgF-like"/>
    <property type="match status" value="1"/>
</dbReference>
<organism evidence="2 3">
    <name type="scientific">Treponema vincentii</name>
    <dbReference type="NCBI Taxonomy" id="69710"/>
    <lineage>
        <taxon>Bacteria</taxon>
        <taxon>Pseudomonadati</taxon>
        <taxon>Spirochaetota</taxon>
        <taxon>Spirochaetia</taxon>
        <taxon>Spirochaetales</taxon>
        <taxon>Treponemataceae</taxon>
        <taxon>Treponema</taxon>
    </lineage>
</organism>
<dbReference type="PROSITE" id="PS51167">
    <property type="entry name" value="CHORISMATE_MUT_1"/>
    <property type="match status" value="1"/>
</dbReference>
<dbReference type="Proteomes" id="UP000464374">
    <property type="component" value="Chromosome"/>
</dbReference>
<name>A0A6P1Y2X9_9SPIR</name>
<dbReference type="GO" id="GO:0004106">
    <property type="term" value="F:chorismate mutase activity"/>
    <property type="evidence" value="ECO:0007669"/>
    <property type="project" value="UniProtKB-EC"/>
</dbReference>
<evidence type="ECO:0000313" key="2">
    <source>
        <dbReference type="EMBL" id="QHX43884.1"/>
    </source>
</evidence>
<keyword evidence="1" id="KW-0028">Amino-acid biosynthesis</keyword>
<sequence>MIFRKKLYAGRAAVCAQNTQEQIKTAVVTAYTRFLELNRLHEKDIISLQFSITSDITAANPATLLRSAGYASATVLFCSAEPNIDGSPHGIIRFLFYYYGKKKAVPVYLGGAEKLRPDLFNRTT</sequence>
<dbReference type="PANTHER" id="PTHR21164:SF0">
    <property type="entry name" value="CHORISMATE MUTASE AROH"/>
    <property type="match status" value="1"/>
</dbReference>
<comment type="catalytic activity">
    <reaction evidence="1">
        <text>chorismate = prephenate</text>
        <dbReference type="Rhea" id="RHEA:13897"/>
        <dbReference type="ChEBI" id="CHEBI:29748"/>
        <dbReference type="ChEBI" id="CHEBI:29934"/>
        <dbReference type="EC" id="5.4.99.5"/>
    </reaction>
</comment>
<dbReference type="AlphaFoldDB" id="A0A6P1Y2X9"/>
<reference evidence="2 3" key="1">
    <citation type="submission" date="2020-01" db="EMBL/GenBank/DDBJ databases">
        <title>Complete genome sequence of a human oral phylogroup 1 Treponema sp. strain ATCC 700766, originally isolated from periodontitis dental plaque.</title>
        <authorList>
            <person name="Chan Y."/>
            <person name="Huo Y.-B."/>
            <person name="Yu X.-L."/>
            <person name="Zeng H."/>
            <person name="Leung W.-K."/>
            <person name="Watt R.M."/>
        </authorList>
    </citation>
    <scope>NUCLEOTIDE SEQUENCE [LARGE SCALE GENOMIC DNA]</scope>
    <source>
        <strain evidence="2 3">OMZ 804</strain>
    </source>
</reference>
<dbReference type="Gene3D" id="3.30.1330.40">
    <property type="entry name" value="RutC-like"/>
    <property type="match status" value="1"/>
</dbReference>
<dbReference type="GO" id="GO:0046417">
    <property type="term" value="P:chorismate metabolic process"/>
    <property type="evidence" value="ECO:0007669"/>
    <property type="project" value="TreeGrafter"/>
</dbReference>
<dbReference type="GO" id="GO:0009073">
    <property type="term" value="P:aromatic amino acid family biosynthetic process"/>
    <property type="evidence" value="ECO:0007669"/>
    <property type="project" value="UniProtKB-UniRule"/>
</dbReference>
<dbReference type="InterPro" id="IPR035959">
    <property type="entry name" value="RutC-like_sf"/>
</dbReference>
<gene>
    <name evidence="2" type="ORF">GWP43_10980</name>
</gene>
<accession>A0A6P1Y2X9</accession>